<accession>A0A248JYY3</accession>
<feature type="region of interest" description="Disordered" evidence="3">
    <location>
        <begin position="171"/>
        <end position="198"/>
    </location>
</feature>
<evidence type="ECO:0000313" key="6">
    <source>
        <dbReference type="Proteomes" id="UP000197153"/>
    </source>
</evidence>
<dbReference type="Proteomes" id="UP000197153">
    <property type="component" value="Chromosome 3"/>
</dbReference>
<dbReference type="EMBL" id="CP022112">
    <property type="protein sequence ID" value="ASG23927.1"/>
    <property type="molecule type" value="Genomic_DNA"/>
</dbReference>
<dbReference type="RefSeq" id="WP_088874390.1">
    <property type="nucleotide sequence ID" value="NZ_CP022112.1"/>
</dbReference>
<evidence type="ECO:0000256" key="1">
    <source>
        <dbReference type="ARBA" id="ARBA00007118"/>
    </source>
</evidence>
<evidence type="ECO:0000259" key="4">
    <source>
        <dbReference type="Pfam" id="PF00881"/>
    </source>
</evidence>
<gene>
    <name evidence="5" type="ORF">Y958_23530</name>
</gene>
<organism evidence="5 6">
    <name type="scientific">Nitrospirillum viridazoti CBAmc</name>
    <dbReference type="NCBI Taxonomy" id="1441467"/>
    <lineage>
        <taxon>Bacteria</taxon>
        <taxon>Pseudomonadati</taxon>
        <taxon>Pseudomonadota</taxon>
        <taxon>Alphaproteobacteria</taxon>
        <taxon>Rhodospirillales</taxon>
        <taxon>Azospirillaceae</taxon>
        <taxon>Nitrospirillum</taxon>
        <taxon>Nitrospirillum viridazoti</taxon>
    </lineage>
</organism>
<dbReference type="SUPFAM" id="SSF55469">
    <property type="entry name" value="FMN-dependent nitroreductase-like"/>
    <property type="match status" value="1"/>
</dbReference>
<evidence type="ECO:0000256" key="3">
    <source>
        <dbReference type="SAM" id="MobiDB-lite"/>
    </source>
</evidence>
<sequence>MTTDVPQRTADHPIDPDILARWSPRAFDGSTLDDATLATLFEAARWAPSAFNAQPWRFVYAHRGTPEWEVLLSALVPRNAAWVQHASVLLFVLSDTLFLAPGQTEPVPATTNSFDAGAAWALLALQAQKLGLHTHAMAGFDRARATEVTGAGDRFRVEAAVAIGRKGDPAALPEPLRAREFPSPRRPLAETAHRGRLP</sequence>
<dbReference type="PANTHER" id="PTHR43673:SF10">
    <property type="entry name" value="NADH DEHYDROGENASE_NAD(P)H NITROREDUCTASE XCC3605-RELATED"/>
    <property type="match status" value="1"/>
</dbReference>
<evidence type="ECO:0000256" key="2">
    <source>
        <dbReference type="ARBA" id="ARBA00023002"/>
    </source>
</evidence>
<dbReference type="PANTHER" id="PTHR43673">
    <property type="entry name" value="NAD(P)H NITROREDUCTASE YDGI-RELATED"/>
    <property type="match status" value="1"/>
</dbReference>
<dbReference type="Pfam" id="PF00881">
    <property type="entry name" value="Nitroreductase"/>
    <property type="match status" value="1"/>
</dbReference>
<protein>
    <recommendedName>
        <fullName evidence="4">Nitroreductase domain-containing protein</fullName>
    </recommendedName>
</protein>
<dbReference type="AlphaFoldDB" id="A0A248JYY3"/>
<feature type="domain" description="Nitroreductase" evidence="4">
    <location>
        <begin position="18"/>
        <end position="62"/>
    </location>
</feature>
<keyword evidence="6" id="KW-1185">Reference proteome</keyword>
<comment type="similarity">
    <text evidence="1">Belongs to the nitroreductase family.</text>
</comment>
<feature type="compositionally biased region" description="Basic and acidic residues" evidence="3">
    <location>
        <begin position="176"/>
        <end position="198"/>
    </location>
</feature>
<dbReference type="GO" id="GO:0016491">
    <property type="term" value="F:oxidoreductase activity"/>
    <property type="evidence" value="ECO:0007669"/>
    <property type="project" value="UniProtKB-KW"/>
</dbReference>
<dbReference type="InterPro" id="IPR029479">
    <property type="entry name" value="Nitroreductase"/>
</dbReference>
<proteinExistence type="inferred from homology"/>
<dbReference type="KEGG" id="nao:Y958_23530"/>
<name>A0A248JYY3_9PROT</name>
<reference evidence="5 6" key="1">
    <citation type="submission" date="2017-06" db="EMBL/GenBank/DDBJ databases">
        <title>Complete genome sequence of Nitrospirillum amazonense strain CBAmC, an endophytic nitrogen-fixing and plant growth-promoting bacterium, isolated from sugarcane.</title>
        <authorList>
            <person name="Schwab S."/>
            <person name="dos Santos Teixeira K.R."/>
            <person name="Simoes Araujo J.L."/>
            <person name="Soares Vidal M."/>
            <person name="Borges de Freitas H.R."/>
            <person name="Rivello Crivelaro A.L."/>
            <person name="Bueno de Camargo Nunes A."/>
            <person name="dos Santos C.M."/>
            <person name="Palmeira da Silva Rosa D."/>
            <person name="da Silva Padilha D."/>
            <person name="da Silva E."/>
            <person name="Araujo Terra L."/>
            <person name="Soares Mendes V."/>
            <person name="Farinelli L."/>
            <person name="Magalhaes Cruz L."/>
            <person name="Baldani J.I."/>
        </authorList>
    </citation>
    <scope>NUCLEOTIDE SEQUENCE [LARGE SCALE GENOMIC DNA]</scope>
    <source>
        <strain evidence="5 6">CBAmC</strain>
    </source>
</reference>
<evidence type="ECO:0000313" key="5">
    <source>
        <dbReference type="EMBL" id="ASG23927.1"/>
    </source>
</evidence>
<dbReference type="InterPro" id="IPR000415">
    <property type="entry name" value="Nitroreductase-like"/>
</dbReference>
<keyword evidence="2" id="KW-0560">Oxidoreductase</keyword>
<dbReference type="CDD" id="cd02138">
    <property type="entry name" value="TdsD-like"/>
    <property type="match status" value="1"/>
</dbReference>
<dbReference type="Gene3D" id="3.40.109.10">
    <property type="entry name" value="NADH Oxidase"/>
    <property type="match status" value="1"/>
</dbReference>